<gene>
    <name evidence="3" type="ORF">H7K45_24735</name>
</gene>
<evidence type="ECO:0000256" key="2">
    <source>
        <dbReference type="ARBA" id="ARBA00023002"/>
    </source>
</evidence>
<dbReference type="InterPro" id="IPR036291">
    <property type="entry name" value="NAD(P)-bd_dom_sf"/>
</dbReference>
<protein>
    <submittedName>
        <fullName evidence="3">SDR family oxidoreductase</fullName>
    </submittedName>
</protein>
<dbReference type="SUPFAM" id="SSF51735">
    <property type="entry name" value="NAD(P)-binding Rossmann-fold domains"/>
    <property type="match status" value="1"/>
</dbReference>
<reference evidence="3" key="2">
    <citation type="journal article" date="2022" name="BMC Genomics">
        <title>Comparative genome analysis of mycobacteria focusing on tRNA and non-coding RNA.</title>
        <authorList>
            <person name="Behra P.R.K."/>
            <person name="Pettersson B.M.F."/>
            <person name="Ramesh M."/>
            <person name="Das S."/>
            <person name="Dasgupta S."/>
            <person name="Kirsebom L.A."/>
        </authorList>
    </citation>
    <scope>NUCLEOTIDE SEQUENCE</scope>
    <source>
        <strain evidence="3">DSM 44838</strain>
    </source>
</reference>
<dbReference type="PRINTS" id="PR00081">
    <property type="entry name" value="GDHRDH"/>
</dbReference>
<reference evidence="3" key="1">
    <citation type="submission" date="2020-07" db="EMBL/GenBank/DDBJ databases">
        <authorList>
            <person name="Pettersson B.M.F."/>
            <person name="Behra P.R.K."/>
            <person name="Ramesh M."/>
            <person name="Das S."/>
            <person name="Dasgupta S."/>
            <person name="Kirsebom L.A."/>
        </authorList>
    </citation>
    <scope>NUCLEOTIDE SEQUENCE</scope>
    <source>
        <strain evidence="3">DSM 44838</strain>
    </source>
</reference>
<evidence type="ECO:0000256" key="1">
    <source>
        <dbReference type="ARBA" id="ARBA00006484"/>
    </source>
</evidence>
<dbReference type="PANTHER" id="PTHR24320:SF148">
    <property type="entry name" value="NAD(P)-BINDING ROSSMANN-FOLD SUPERFAMILY PROTEIN"/>
    <property type="match status" value="1"/>
</dbReference>
<dbReference type="EMBL" id="JACKVK010000013">
    <property type="protein sequence ID" value="MCV7423765.1"/>
    <property type="molecule type" value="Genomic_DNA"/>
</dbReference>
<dbReference type="Proteomes" id="UP001141629">
    <property type="component" value="Unassembled WGS sequence"/>
</dbReference>
<keyword evidence="4" id="KW-1185">Reference proteome</keyword>
<accession>A0A9X2Z7Y1</accession>
<keyword evidence="2" id="KW-0560">Oxidoreductase</keyword>
<dbReference type="RefSeq" id="WP_263998725.1">
    <property type="nucleotide sequence ID" value="NZ_JACKVK010000013.1"/>
</dbReference>
<proteinExistence type="inferred from homology"/>
<dbReference type="Gene3D" id="3.40.50.720">
    <property type="entry name" value="NAD(P)-binding Rossmann-like Domain"/>
    <property type="match status" value="1"/>
</dbReference>
<evidence type="ECO:0000313" key="3">
    <source>
        <dbReference type="EMBL" id="MCV7423765.1"/>
    </source>
</evidence>
<dbReference type="NCBIfam" id="NF004846">
    <property type="entry name" value="PRK06197.1"/>
    <property type="match status" value="1"/>
</dbReference>
<dbReference type="AlphaFoldDB" id="A0A9X2Z7Y1"/>
<dbReference type="PANTHER" id="PTHR24320">
    <property type="entry name" value="RETINOL DEHYDROGENASE"/>
    <property type="match status" value="1"/>
</dbReference>
<dbReference type="Pfam" id="PF00106">
    <property type="entry name" value="adh_short"/>
    <property type="match status" value="1"/>
</dbReference>
<comment type="caution">
    <text evidence="3">The sequence shown here is derived from an EMBL/GenBank/DDBJ whole genome shotgun (WGS) entry which is preliminary data.</text>
</comment>
<dbReference type="InterPro" id="IPR002347">
    <property type="entry name" value="SDR_fam"/>
</dbReference>
<dbReference type="GO" id="GO:0016491">
    <property type="term" value="F:oxidoreductase activity"/>
    <property type="evidence" value="ECO:0007669"/>
    <property type="project" value="UniProtKB-KW"/>
</dbReference>
<sequence>MGSQQMDVPNLSGTLAVVTGASDGLGLRLAGRLAQAGAEVILPVRNERKGADAVASILHETPGATVSTRRLDLSSLQSVADLAGQLLAEDRPVDVLVNNAGVMTPPRRQVTVDGFELQFATNHLGHFALVAQILPLLRKRGARVTTQSSIAANQNGIHWDDLQWERSYSTSRSYSSSKIASSLFGMELDRRSRSGAWGITSNVAHPGVAATNLLAAHPEMGRAGDGISVRLIRTLARVGVLGTAETGMLPALYAATSPRAGGGKFYGPSGFMHLRGEPAEQRPYECMADAPAAARIWAISEELSGVRFPE</sequence>
<comment type="similarity">
    <text evidence="1">Belongs to the short-chain dehydrogenases/reductases (SDR) family.</text>
</comment>
<dbReference type="NCBIfam" id="NF004513">
    <property type="entry name" value="PRK05854.1"/>
    <property type="match status" value="1"/>
</dbReference>
<organism evidence="3 4">
    <name type="scientific">Mycobacterium yunnanensis</name>
    <dbReference type="NCBI Taxonomy" id="368477"/>
    <lineage>
        <taxon>Bacteria</taxon>
        <taxon>Bacillati</taxon>
        <taxon>Actinomycetota</taxon>
        <taxon>Actinomycetes</taxon>
        <taxon>Mycobacteriales</taxon>
        <taxon>Mycobacteriaceae</taxon>
        <taxon>Mycobacterium</taxon>
    </lineage>
</organism>
<evidence type="ECO:0000313" key="4">
    <source>
        <dbReference type="Proteomes" id="UP001141629"/>
    </source>
</evidence>
<name>A0A9X2Z7Y1_9MYCO</name>